<sequence>MPEEDWIGRTLRIGTTRIRVDRRDRRCVVVNVDPRTGRRAPAVLRRIGREHDTCLGAYGATVEPGTVGAGDGVVVLA</sequence>
<reference evidence="2 3" key="1">
    <citation type="submission" date="2014-07" db="EMBL/GenBank/DDBJ databases">
        <title>Whole Genome Sequence of the Amycolatopsis methanolica 239.</title>
        <authorList>
            <person name="Tang B."/>
        </authorList>
    </citation>
    <scope>NUCLEOTIDE SEQUENCE [LARGE SCALE GENOMIC DNA]</scope>
    <source>
        <strain evidence="2 3">239</strain>
    </source>
</reference>
<gene>
    <name evidence="2" type="ORF">AMETH_4308</name>
</gene>
<dbReference type="AlphaFoldDB" id="A0A076N0K3"/>
<dbReference type="PROSITE" id="PS51340">
    <property type="entry name" value="MOSC"/>
    <property type="match status" value="1"/>
</dbReference>
<protein>
    <submittedName>
        <fullName evidence="2">MOSC domain containing protein</fullName>
    </submittedName>
</protein>
<dbReference type="SUPFAM" id="SSF50800">
    <property type="entry name" value="PK beta-barrel domain-like"/>
    <property type="match status" value="1"/>
</dbReference>
<evidence type="ECO:0000313" key="2">
    <source>
        <dbReference type="EMBL" id="AIJ24400.1"/>
    </source>
</evidence>
<dbReference type="InterPro" id="IPR011037">
    <property type="entry name" value="Pyrv_Knase-like_insert_dom_sf"/>
</dbReference>
<dbReference type="GO" id="GO:0030151">
    <property type="term" value="F:molybdenum ion binding"/>
    <property type="evidence" value="ECO:0007669"/>
    <property type="project" value="InterPro"/>
</dbReference>
<dbReference type="RefSeq" id="WP_017983233.1">
    <property type="nucleotide sequence ID" value="NZ_AQUL01000001.1"/>
</dbReference>
<dbReference type="STRING" id="1068978.AMETH_4308"/>
<organism evidence="2 3">
    <name type="scientific">Amycolatopsis methanolica 239</name>
    <dbReference type="NCBI Taxonomy" id="1068978"/>
    <lineage>
        <taxon>Bacteria</taxon>
        <taxon>Bacillati</taxon>
        <taxon>Actinomycetota</taxon>
        <taxon>Actinomycetes</taxon>
        <taxon>Pseudonocardiales</taxon>
        <taxon>Pseudonocardiaceae</taxon>
        <taxon>Amycolatopsis</taxon>
        <taxon>Amycolatopsis methanolica group</taxon>
    </lineage>
</organism>
<dbReference type="GO" id="GO:0003824">
    <property type="term" value="F:catalytic activity"/>
    <property type="evidence" value="ECO:0007669"/>
    <property type="project" value="InterPro"/>
</dbReference>
<dbReference type="PATRIC" id="fig|1068978.7.peg.4613"/>
<dbReference type="HOGENOM" id="CLU_2630334_0_0_11"/>
<proteinExistence type="predicted"/>
<dbReference type="Proteomes" id="UP000062973">
    <property type="component" value="Chromosome"/>
</dbReference>
<name>A0A076N0K3_AMYME</name>
<evidence type="ECO:0000313" key="3">
    <source>
        <dbReference type="Proteomes" id="UP000062973"/>
    </source>
</evidence>
<dbReference type="Pfam" id="PF03473">
    <property type="entry name" value="MOSC"/>
    <property type="match status" value="1"/>
</dbReference>
<keyword evidence="3" id="KW-1185">Reference proteome</keyword>
<dbReference type="GO" id="GO:0030170">
    <property type="term" value="F:pyridoxal phosphate binding"/>
    <property type="evidence" value="ECO:0007669"/>
    <property type="project" value="InterPro"/>
</dbReference>
<dbReference type="eggNOG" id="COG3217">
    <property type="taxonomic scope" value="Bacteria"/>
</dbReference>
<dbReference type="InterPro" id="IPR005302">
    <property type="entry name" value="MoCF_Sase_C"/>
</dbReference>
<dbReference type="KEGG" id="amq:AMETH_4308"/>
<feature type="domain" description="MOSC" evidence="1">
    <location>
        <begin position="1"/>
        <end position="76"/>
    </location>
</feature>
<dbReference type="EMBL" id="CP009110">
    <property type="protein sequence ID" value="AIJ24400.1"/>
    <property type="molecule type" value="Genomic_DNA"/>
</dbReference>
<evidence type="ECO:0000259" key="1">
    <source>
        <dbReference type="PROSITE" id="PS51340"/>
    </source>
</evidence>
<accession>A0A076N0K3</accession>